<evidence type="ECO:0000313" key="3">
    <source>
        <dbReference type="Proteomes" id="UP000008066"/>
    </source>
</evidence>
<dbReference type="EMBL" id="GL988046">
    <property type="protein sequence ID" value="EGS17920.1"/>
    <property type="molecule type" value="Genomic_DNA"/>
</dbReference>
<proteinExistence type="predicted"/>
<evidence type="ECO:0000256" key="1">
    <source>
        <dbReference type="SAM" id="SignalP"/>
    </source>
</evidence>
<name>G0SEQ4_CHATD</name>
<gene>
    <name evidence="2" type="ORF">CTHT_0059320</name>
</gene>
<dbReference type="HOGENOM" id="CLU_767269_0_0_1"/>
<keyword evidence="1" id="KW-0732">Signal</keyword>
<dbReference type="KEGG" id="cthr:CTHT_0059320"/>
<organism evidence="3">
    <name type="scientific">Chaetomium thermophilum (strain DSM 1495 / CBS 144.50 / IMI 039719)</name>
    <name type="common">Thermochaetoides thermophila</name>
    <dbReference type="NCBI Taxonomy" id="759272"/>
    <lineage>
        <taxon>Eukaryota</taxon>
        <taxon>Fungi</taxon>
        <taxon>Dikarya</taxon>
        <taxon>Ascomycota</taxon>
        <taxon>Pezizomycotina</taxon>
        <taxon>Sordariomycetes</taxon>
        <taxon>Sordariomycetidae</taxon>
        <taxon>Sordariales</taxon>
        <taxon>Chaetomiaceae</taxon>
        <taxon>Thermochaetoides</taxon>
    </lineage>
</organism>
<accession>G0SEQ4</accession>
<protein>
    <submittedName>
        <fullName evidence="2">Uncharacterized protein</fullName>
    </submittedName>
</protein>
<feature type="signal peptide" evidence="1">
    <location>
        <begin position="1"/>
        <end position="25"/>
    </location>
</feature>
<reference evidence="2 3" key="1">
    <citation type="journal article" date="2011" name="Cell">
        <title>Insight into structure and assembly of the nuclear pore complex by utilizing the genome of a eukaryotic thermophile.</title>
        <authorList>
            <person name="Amlacher S."/>
            <person name="Sarges P."/>
            <person name="Flemming D."/>
            <person name="van Noort V."/>
            <person name="Kunze R."/>
            <person name="Devos D.P."/>
            <person name="Arumugam M."/>
            <person name="Bork P."/>
            <person name="Hurt E."/>
        </authorList>
    </citation>
    <scope>NUCLEOTIDE SEQUENCE [LARGE SCALE GENOMIC DNA]</scope>
    <source>
        <strain evidence="3">DSM 1495 / CBS 144.50 / IMI 039719</strain>
    </source>
</reference>
<feature type="chain" id="PRO_5003409512" evidence="1">
    <location>
        <begin position="26"/>
        <end position="361"/>
    </location>
</feature>
<evidence type="ECO:0000313" key="2">
    <source>
        <dbReference type="EMBL" id="EGS17920.1"/>
    </source>
</evidence>
<sequence>MLLARRLLSLIIITIILLPIHTTNAASACVLAALKRARDDQVKELNATISIVGELVDAIAMVESQRKSPLEKQVGKPFIDKLHSFLIQESMKTTRVLTSSPTAIPVPSKSTIPAATNVSDIPTTGLRMMFLLLRPLQNNPVGLMWPRLLLNYMGFPRDLINRAYPIKSGWCVEVREQQHRSLLVEKAKEKGLVAEPEKTTFAYIARNVPQTIRDFTGQPIDTEPLIQQEAIVVTHQKDAKVIKSRSGAWIVVLRRQYPSFRLFDSDPAIPLSHNPRIYSCEHCFGFHHRDKCRYAALPPDTATAQPSQNKISQGRVLKPTREQRAAFRKAGRAAYKAKVAELKNTSTPPSALPFLLEPNFE</sequence>
<dbReference type="PROSITE" id="PS51257">
    <property type="entry name" value="PROKAR_LIPOPROTEIN"/>
    <property type="match status" value="1"/>
</dbReference>
<dbReference type="Proteomes" id="UP000008066">
    <property type="component" value="Unassembled WGS sequence"/>
</dbReference>
<dbReference type="GeneID" id="18259970"/>
<keyword evidence="3" id="KW-1185">Reference proteome</keyword>
<dbReference type="RefSeq" id="XP_006696251.1">
    <property type="nucleotide sequence ID" value="XM_006696188.1"/>
</dbReference>
<dbReference type="AlphaFoldDB" id="G0SEQ4"/>